<dbReference type="PRINTS" id="PR00080">
    <property type="entry name" value="SDRFAMILY"/>
</dbReference>
<name>A0A517PZ83_9PLAN</name>
<evidence type="ECO:0000313" key="4">
    <source>
        <dbReference type="EMBL" id="QDT24657.1"/>
    </source>
</evidence>
<evidence type="ECO:0000313" key="5">
    <source>
        <dbReference type="Proteomes" id="UP000320421"/>
    </source>
</evidence>
<dbReference type="InterPro" id="IPR002347">
    <property type="entry name" value="SDR_fam"/>
</dbReference>
<dbReference type="RefSeq" id="WP_228030747.1">
    <property type="nucleotide sequence ID" value="NZ_CP036266.1"/>
</dbReference>
<protein>
    <submittedName>
        <fullName evidence="4">Fatty acyl-CoA reductase</fullName>
        <ecNumber evidence="4">1.2.1.-</ecNumber>
    </submittedName>
</protein>
<dbReference type="CDD" id="cd05233">
    <property type="entry name" value="SDR_c"/>
    <property type="match status" value="1"/>
</dbReference>
<dbReference type="PIRSF" id="PIRSF000126">
    <property type="entry name" value="11-beta-HSD1"/>
    <property type="match status" value="1"/>
</dbReference>
<dbReference type="PANTHER" id="PTHR44196">
    <property type="entry name" value="DEHYDROGENASE/REDUCTASE SDR FAMILY MEMBER 7B"/>
    <property type="match status" value="1"/>
</dbReference>
<keyword evidence="5" id="KW-1185">Reference proteome</keyword>
<dbReference type="SUPFAM" id="SSF51735">
    <property type="entry name" value="NAD(P)-binding Rossmann-fold domains"/>
    <property type="match status" value="1"/>
</dbReference>
<dbReference type="PRINTS" id="PR00081">
    <property type="entry name" value="GDHRDH"/>
</dbReference>
<dbReference type="EC" id="1.2.1.-" evidence="4"/>
<dbReference type="Proteomes" id="UP000320421">
    <property type="component" value="Chromosome"/>
</dbReference>
<dbReference type="InterPro" id="IPR036291">
    <property type="entry name" value="NAD(P)-bd_dom_sf"/>
</dbReference>
<evidence type="ECO:0000256" key="3">
    <source>
        <dbReference type="RuleBase" id="RU000363"/>
    </source>
</evidence>
<dbReference type="EMBL" id="CP036266">
    <property type="protein sequence ID" value="QDT24657.1"/>
    <property type="molecule type" value="Genomic_DNA"/>
</dbReference>
<evidence type="ECO:0000256" key="1">
    <source>
        <dbReference type="ARBA" id="ARBA00006484"/>
    </source>
</evidence>
<gene>
    <name evidence="4" type="primary">acr1</name>
    <name evidence="4" type="ORF">HG66A1_64920</name>
</gene>
<sequence>MIDEYSDRWALITGASSGIGLEFAHRLAARGMHLVLTARRQEQLEELAADLLTRHGTKTEVVVLDLSEPEAPRKLYDEINARGVQIELLINNAGFSVVSDIASTDRERVMQMVQLNMGALTDLTYLYLPEMMERGHGGIINIASVAAFQPVAYMSAYAASKSYVLHFTEGLWAEARDKGVTVTALCPGTTQTEFFDVAGVEGWLKKHRYQTVDQVVKTGLKALEKKRQYMVSGWGNYLLSLLVRIATRRTVVVESMKYFRPQPQKEKK</sequence>
<dbReference type="Pfam" id="PF00106">
    <property type="entry name" value="adh_short"/>
    <property type="match status" value="1"/>
</dbReference>
<dbReference type="AlphaFoldDB" id="A0A517PZ83"/>
<reference evidence="4 5" key="1">
    <citation type="submission" date="2019-02" db="EMBL/GenBank/DDBJ databases">
        <title>Deep-cultivation of Planctomycetes and their phenomic and genomic characterization uncovers novel biology.</title>
        <authorList>
            <person name="Wiegand S."/>
            <person name="Jogler M."/>
            <person name="Boedeker C."/>
            <person name="Pinto D."/>
            <person name="Vollmers J."/>
            <person name="Rivas-Marin E."/>
            <person name="Kohn T."/>
            <person name="Peeters S.H."/>
            <person name="Heuer A."/>
            <person name="Rast P."/>
            <person name="Oberbeckmann S."/>
            <person name="Bunk B."/>
            <person name="Jeske O."/>
            <person name="Meyerdierks A."/>
            <person name="Storesund J.E."/>
            <person name="Kallscheuer N."/>
            <person name="Luecker S."/>
            <person name="Lage O.M."/>
            <person name="Pohl T."/>
            <person name="Merkel B.J."/>
            <person name="Hornburger P."/>
            <person name="Mueller R.-W."/>
            <person name="Bruemmer F."/>
            <person name="Labrenz M."/>
            <person name="Spormann A.M."/>
            <person name="Op den Camp H."/>
            <person name="Overmann J."/>
            <person name="Amann R."/>
            <person name="Jetten M.S.M."/>
            <person name="Mascher T."/>
            <person name="Medema M.H."/>
            <person name="Devos D.P."/>
            <person name="Kaster A.-K."/>
            <person name="Ovreas L."/>
            <person name="Rohde M."/>
            <person name="Galperin M.Y."/>
            <person name="Jogler C."/>
        </authorList>
    </citation>
    <scope>NUCLEOTIDE SEQUENCE [LARGE SCALE GENOMIC DNA]</scope>
    <source>
        <strain evidence="4 5">HG66A1</strain>
    </source>
</reference>
<dbReference type="Gene3D" id="3.40.50.720">
    <property type="entry name" value="NAD(P)-binding Rossmann-like Domain"/>
    <property type="match status" value="1"/>
</dbReference>
<keyword evidence="2 4" id="KW-0560">Oxidoreductase</keyword>
<dbReference type="GO" id="GO:0016491">
    <property type="term" value="F:oxidoreductase activity"/>
    <property type="evidence" value="ECO:0007669"/>
    <property type="project" value="UniProtKB-KW"/>
</dbReference>
<organism evidence="4 5">
    <name type="scientific">Gimesia chilikensis</name>
    <dbReference type="NCBI Taxonomy" id="2605989"/>
    <lineage>
        <taxon>Bacteria</taxon>
        <taxon>Pseudomonadati</taxon>
        <taxon>Planctomycetota</taxon>
        <taxon>Planctomycetia</taxon>
        <taxon>Planctomycetales</taxon>
        <taxon>Planctomycetaceae</taxon>
        <taxon>Gimesia</taxon>
    </lineage>
</organism>
<proteinExistence type="inferred from homology"/>
<accession>A0A517PZ83</accession>
<evidence type="ECO:0000256" key="2">
    <source>
        <dbReference type="ARBA" id="ARBA00023002"/>
    </source>
</evidence>
<comment type="similarity">
    <text evidence="1 3">Belongs to the short-chain dehydrogenases/reductases (SDR) family.</text>
</comment>
<dbReference type="GO" id="GO:0016020">
    <property type="term" value="C:membrane"/>
    <property type="evidence" value="ECO:0007669"/>
    <property type="project" value="TreeGrafter"/>
</dbReference>
<dbReference type="PANTHER" id="PTHR44196:SF2">
    <property type="entry name" value="SHORT-CHAIN DEHYDROGENASE-RELATED"/>
    <property type="match status" value="1"/>
</dbReference>